<dbReference type="PANTHER" id="PTHR11685">
    <property type="entry name" value="RBR FAMILY RING FINGER AND IBR DOMAIN-CONTAINING"/>
    <property type="match status" value="1"/>
</dbReference>
<protein>
    <recommendedName>
        <fullName evidence="2">RBR-type E3 ubiquitin transferase</fullName>
        <ecNumber evidence="2">2.3.2.31</ecNumber>
    </recommendedName>
</protein>
<dbReference type="InterPro" id="IPR002867">
    <property type="entry name" value="IBR_dom"/>
</dbReference>
<keyword evidence="3" id="KW-0808">Transferase</keyword>
<dbReference type="KEGG" id="cmt:CCM_03613"/>
<evidence type="ECO:0000256" key="6">
    <source>
        <dbReference type="ARBA" id="ARBA00022771"/>
    </source>
</evidence>
<evidence type="ECO:0000313" key="13">
    <source>
        <dbReference type="Proteomes" id="UP000001610"/>
    </source>
</evidence>
<comment type="catalytic activity">
    <reaction evidence="1">
        <text>[E2 ubiquitin-conjugating enzyme]-S-ubiquitinyl-L-cysteine + [acceptor protein]-L-lysine = [E2 ubiquitin-conjugating enzyme]-L-cysteine + [acceptor protein]-N(6)-ubiquitinyl-L-lysine.</text>
        <dbReference type="EC" id="2.3.2.31"/>
    </reaction>
</comment>
<evidence type="ECO:0000256" key="1">
    <source>
        <dbReference type="ARBA" id="ARBA00001798"/>
    </source>
</evidence>
<dbReference type="InParanoid" id="G3JBN6"/>
<proteinExistence type="predicted"/>
<dbReference type="PROSITE" id="PS00518">
    <property type="entry name" value="ZF_RING_1"/>
    <property type="match status" value="1"/>
</dbReference>
<dbReference type="VEuPathDB" id="FungiDB:CCM_03613"/>
<keyword evidence="9" id="KW-0175">Coiled coil</keyword>
<keyword evidence="8" id="KW-0862">Zinc</keyword>
<evidence type="ECO:0000313" key="12">
    <source>
        <dbReference type="EMBL" id="EGX95341.1"/>
    </source>
</evidence>
<keyword evidence="13" id="KW-1185">Reference proteome</keyword>
<evidence type="ECO:0000256" key="5">
    <source>
        <dbReference type="ARBA" id="ARBA00022737"/>
    </source>
</evidence>
<dbReference type="EC" id="2.3.2.31" evidence="2"/>
<evidence type="ECO:0000256" key="9">
    <source>
        <dbReference type="SAM" id="Coils"/>
    </source>
</evidence>
<keyword evidence="4" id="KW-0479">Metal-binding</keyword>
<dbReference type="Proteomes" id="UP000001610">
    <property type="component" value="Unassembled WGS sequence"/>
</dbReference>
<evidence type="ECO:0000256" key="7">
    <source>
        <dbReference type="ARBA" id="ARBA00022786"/>
    </source>
</evidence>
<dbReference type="RefSeq" id="XP_006668827.1">
    <property type="nucleotide sequence ID" value="XM_006668764.1"/>
</dbReference>
<name>G3JBN6_CORMM</name>
<evidence type="ECO:0000259" key="11">
    <source>
        <dbReference type="PROSITE" id="PS51873"/>
    </source>
</evidence>
<evidence type="ECO:0000256" key="8">
    <source>
        <dbReference type="ARBA" id="ARBA00022833"/>
    </source>
</evidence>
<feature type="compositionally biased region" description="Low complexity" evidence="10">
    <location>
        <begin position="68"/>
        <end position="79"/>
    </location>
</feature>
<dbReference type="PROSITE" id="PS51873">
    <property type="entry name" value="TRIAD"/>
    <property type="match status" value="1"/>
</dbReference>
<evidence type="ECO:0000256" key="2">
    <source>
        <dbReference type="ARBA" id="ARBA00012251"/>
    </source>
</evidence>
<accession>G3JBN6</accession>
<dbReference type="GO" id="GO:0061630">
    <property type="term" value="F:ubiquitin protein ligase activity"/>
    <property type="evidence" value="ECO:0007669"/>
    <property type="project" value="UniProtKB-EC"/>
</dbReference>
<dbReference type="GO" id="GO:0008270">
    <property type="term" value="F:zinc ion binding"/>
    <property type="evidence" value="ECO:0007669"/>
    <property type="project" value="UniProtKB-KW"/>
</dbReference>
<dbReference type="HOGENOM" id="CLU_025203_1_0_1"/>
<sequence length="742" mass="80891">MGSLRITIHSPPKTPDTMATGDIHHDVYAREVLGLEAGMTEDAMDAALVAKANSLGIATSTLQKRTTSSAFSSSTSGSTLDQTFSAASPTSMPATPRSSLFAMSNTDLACSDATGFGLYDQFIAAVGGGSLEQVRLHNGSSPAVTSSAHSVFSVSTNKSFSSVRSGFKSRSWFKKKSDPSQCCHGCRTPAGKLVALHGLACKHTYCSGCMRYVVSQACMNEASMPPRCCSQPFLSHVLQDALDRDTQQAFFQAVTHFSTPKHARIYCPSSECGAFINARQVVHHKHPMDVTCQQCLARACRTCKRGAHALGTDCPQDWELEAVKKMGQGTRWKRCHSCRSLASLAPRRSHIVCRCKEAMCAVCGAIWDATAGGCPNMCSSDAAVTRPPSTLLPDDTDTDTAQTEAETRDAVSRAQRCPQVQALIHQQALELDRFCAFAARSYGTMQARHATDKLTLLEQHVDEQDALTARHAKAAAALEDRQIAAEMELRATLEQTARSVNLRLKHMEAYCQGRSSSDDAGRVVTERNLRELGQQYTLRDGMAHQHQAKINVMRERQARRVEELLDRQEAEVETLTVRQQEASAVLGSRVAAEEEAAGDALRALQIRLGARWSLQLDVLCREREAEEGLRYGPVATPAWPQDQLYVEQASPALERSTLTGQRFDFSALLCNALPRLNPSRRIHQDPAGSDGLDPTTLGLPGLPSTNATLFRGILTFRCRIMPLPLCAQGFRNSTIRWGTSGE</sequence>
<reference evidence="12 13" key="1">
    <citation type="journal article" date="2011" name="Genome Biol.">
        <title>Genome sequence of the insect pathogenic fungus Cordyceps militaris, a valued traditional Chinese medicine.</title>
        <authorList>
            <person name="Zheng P."/>
            <person name="Xia Y."/>
            <person name="Xiao G."/>
            <person name="Xiong C."/>
            <person name="Hu X."/>
            <person name="Zhang S."/>
            <person name="Zheng H."/>
            <person name="Huang Y."/>
            <person name="Zhou Y."/>
            <person name="Wang S."/>
            <person name="Zhao G.P."/>
            <person name="Liu X."/>
            <person name="St Leger R.J."/>
            <person name="Wang C."/>
        </authorList>
    </citation>
    <scope>NUCLEOTIDE SEQUENCE [LARGE SCALE GENOMIC DNA]</scope>
    <source>
        <strain evidence="12 13">CM01</strain>
    </source>
</reference>
<evidence type="ECO:0000256" key="3">
    <source>
        <dbReference type="ARBA" id="ARBA00022679"/>
    </source>
</evidence>
<dbReference type="eggNOG" id="KOG1812">
    <property type="taxonomic scope" value="Eukaryota"/>
</dbReference>
<dbReference type="AlphaFoldDB" id="G3JBN6"/>
<dbReference type="Pfam" id="PF01485">
    <property type="entry name" value="IBR"/>
    <property type="match status" value="1"/>
</dbReference>
<dbReference type="SUPFAM" id="SSF57850">
    <property type="entry name" value="RING/U-box"/>
    <property type="match status" value="1"/>
</dbReference>
<dbReference type="InterPro" id="IPR044066">
    <property type="entry name" value="TRIAD_supradom"/>
</dbReference>
<dbReference type="OrthoDB" id="4867750at2759"/>
<dbReference type="GeneID" id="18165639"/>
<keyword evidence="5" id="KW-0677">Repeat</keyword>
<feature type="domain" description="RING-type" evidence="11">
    <location>
        <begin position="176"/>
        <end position="378"/>
    </location>
</feature>
<dbReference type="OMA" id="GEFIPPR"/>
<feature type="coiled-coil region" evidence="9">
    <location>
        <begin position="551"/>
        <end position="578"/>
    </location>
</feature>
<evidence type="ECO:0000256" key="4">
    <source>
        <dbReference type="ARBA" id="ARBA00022723"/>
    </source>
</evidence>
<keyword evidence="6" id="KW-0863">Zinc-finger</keyword>
<feature type="region of interest" description="Disordered" evidence="10">
    <location>
        <begin position="1"/>
        <end position="20"/>
    </location>
</feature>
<evidence type="ECO:0000256" key="10">
    <source>
        <dbReference type="SAM" id="MobiDB-lite"/>
    </source>
</evidence>
<feature type="region of interest" description="Disordered" evidence="10">
    <location>
        <begin position="68"/>
        <end position="91"/>
    </location>
</feature>
<dbReference type="InterPro" id="IPR017907">
    <property type="entry name" value="Znf_RING_CS"/>
</dbReference>
<dbReference type="CDD" id="cd20335">
    <property type="entry name" value="BRcat_RBR"/>
    <property type="match status" value="1"/>
</dbReference>
<dbReference type="GO" id="GO:0016567">
    <property type="term" value="P:protein ubiquitination"/>
    <property type="evidence" value="ECO:0007669"/>
    <property type="project" value="InterPro"/>
</dbReference>
<feature type="compositionally biased region" description="Polar residues" evidence="10">
    <location>
        <begin position="80"/>
        <end position="91"/>
    </location>
</feature>
<organism evidence="12 13">
    <name type="scientific">Cordyceps militaris (strain CM01)</name>
    <name type="common">Caterpillar fungus</name>
    <dbReference type="NCBI Taxonomy" id="983644"/>
    <lineage>
        <taxon>Eukaryota</taxon>
        <taxon>Fungi</taxon>
        <taxon>Dikarya</taxon>
        <taxon>Ascomycota</taxon>
        <taxon>Pezizomycotina</taxon>
        <taxon>Sordariomycetes</taxon>
        <taxon>Hypocreomycetidae</taxon>
        <taxon>Hypocreales</taxon>
        <taxon>Cordycipitaceae</taxon>
        <taxon>Cordyceps</taxon>
    </lineage>
</organism>
<keyword evidence="7" id="KW-0833">Ubl conjugation pathway</keyword>
<dbReference type="EMBL" id="JH126400">
    <property type="protein sequence ID" value="EGX95341.1"/>
    <property type="molecule type" value="Genomic_DNA"/>
</dbReference>
<dbReference type="InterPro" id="IPR031127">
    <property type="entry name" value="E3_UB_ligase_RBR"/>
</dbReference>
<gene>
    <name evidence="12" type="ORF">CCM_03613</name>
</gene>